<organism evidence="4 5">
    <name type="scientific">Sedimentitalea nanhaiensis</name>
    <dbReference type="NCBI Taxonomy" id="999627"/>
    <lineage>
        <taxon>Bacteria</taxon>
        <taxon>Pseudomonadati</taxon>
        <taxon>Pseudomonadota</taxon>
        <taxon>Alphaproteobacteria</taxon>
        <taxon>Rhodobacterales</taxon>
        <taxon>Paracoccaceae</taxon>
        <taxon>Sedimentitalea</taxon>
    </lineage>
</organism>
<dbReference type="GO" id="GO:0016787">
    <property type="term" value="F:hydrolase activity"/>
    <property type="evidence" value="ECO:0007669"/>
    <property type="project" value="UniProtKB-KW"/>
</dbReference>
<protein>
    <submittedName>
        <fullName evidence="4">Polyhydroxybutyrate depolymerase</fullName>
    </submittedName>
</protein>
<dbReference type="PANTHER" id="PTHR43037">
    <property type="entry name" value="UNNAMED PRODUCT-RELATED"/>
    <property type="match status" value="1"/>
</dbReference>
<dbReference type="OrthoDB" id="9805640at2"/>
<dbReference type="InterPro" id="IPR029058">
    <property type="entry name" value="AB_hydrolase_fold"/>
</dbReference>
<gene>
    <name evidence="4" type="ORF">SAMN05216236_1792</name>
</gene>
<dbReference type="Gene3D" id="3.40.50.1820">
    <property type="entry name" value="alpha/beta hydrolase"/>
    <property type="match status" value="1"/>
</dbReference>
<keyword evidence="2" id="KW-0378">Hydrolase</keyword>
<dbReference type="Proteomes" id="UP000182466">
    <property type="component" value="Unassembled WGS sequence"/>
</dbReference>
<sequence>MMFHRFLLILALLIPADRALALDCGGATQSCIVADGEYHIAIPDGWQGGPAVMHLHGYGGSGAKAIGRKDFVERFTSRGYALIAPNALPWDEGKPRDWAVRDGWLIYPRRDVLFLRAVLADAVMHFDVDPNRLLLTGFSRGGSMVWDMACHAPDFARAYAPAAGGFWLPMPENCTGPASILHVHGFADATVPLEGRSIHSEEYEITIRQADIWEGLQLWRRENSCPSNPAEHEISDGIWRKRWKCEDGSLALALHKGKHGLPPGWTSMVLDWFESLDN</sequence>
<name>A0A1I7EDI5_9RHOB</name>
<dbReference type="AlphaFoldDB" id="A0A1I7EDI5"/>
<dbReference type="InterPro" id="IPR050955">
    <property type="entry name" value="Plant_Biomass_Hydrol_Est"/>
</dbReference>
<evidence type="ECO:0000256" key="1">
    <source>
        <dbReference type="ARBA" id="ARBA00022729"/>
    </source>
</evidence>
<feature type="chain" id="PRO_5010260682" evidence="3">
    <location>
        <begin position="22"/>
        <end position="278"/>
    </location>
</feature>
<evidence type="ECO:0000313" key="4">
    <source>
        <dbReference type="EMBL" id="SFU21997.1"/>
    </source>
</evidence>
<keyword evidence="1 3" id="KW-0732">Signal</keyword>
<dbReference type="SUPFAM" id="SSF53474">
    <property type="entry name" value="alpha/beta-Hydrolases"/>
    <property type="match status" value="1"/>
</dbReference>
<dbReference type="EMBL" id="FPAW01000079">
    <property type="protein sequence ID" value="SFU21997.1"/>
    <property type="molecule type" value="Genomic_DNA"/>
</dbReference>
<accession>A0A1I7EDI5</accession>
<dbReference type="eggNOG" id="COG3509">
    <property type="taxonomic scope" value="Bacteria"/>
</dbReference>
<reference evidence="4 5" key="1">
    <citation type="submission" date="2016-10" db="EMBL/GenBank/DDBJ databases">
        <authorList>
            <person name="de Groot N.N."/>
        </authorList>
    </citation>
    <scope>NUCLEOTIDE SEQUENCE [LARGE SCALE GENOMIC DNA]</scope>
    <source>
        <strain evidence="4 5">CGMCC 1.10959</strain>
    </source>
</reference>
<keyword evidence="5" id="KW-1185">Reference proteome</keyword>
<dbReference type="PANTHER" id="PTHR43037:SF5">
    <property type="entry name" value="FERULOYL ESTERASE"/>
    <property type="match status" value="1"/>
</dbReference>
<evidence type="ECO:0000256" key="2">
    <source>
        <dbReference type="ARBA" id="ARBA00022801"/>
    </source>
</evidence>
<dbReference type="STRING" id="999627.SAMN05216236_1792"/>
<evidence type="ECO:0000256" key="3">
    <source>
        <dbReference type="SAM" id="SignalP"/>
    </source>
</evidence>
<feature type="signal peptide" evidence="3">
    <location>
        <begin position="1"/>
        <end position="21"/>
    </location>
</feature>
<proteinExistence type="predicted"/>
<evidence type="ECO:0000313" key="5">
    <source>
        <dbReference type="Proteomes" id="UP000182466"/>
    </source>
</evidence>